<dbReference type="AlphaFoldDB" id="I5B6L5"/>
<keyword evidence="3" id="KW-1185">Reference proteome</keyword>
<reference evidence="2 3" key="1">
    <citation type="submission" date="2011-09" db="EMBL/GenBank/DDBJ databases">
        <authorList>
            <consortium name="US DOE Joint Genome Institute (JGI-PGF)"/>
            <person name="Lucas S."/>
            <person name="Han J."/>
            <person name="Lapidus A."/>
            <person name="Cheng J.-F."/>
            <person name="Goodwin L."/>
            <person name="Pitluck S."/>
            <person name="Peters L."/>
            <person name="Land M.L."/>
            <person name="Hauser L."/>
            <person name="Orellana R."/>
            <person name="Lovley D."/>
            <person name="Woyke T.J."/>
        </authorList>
    </citation>
    <scope>NUCLEOTIDE SEQUENCE [LARGE SCALE GENOMIC DNA]</scope>
    <source>
        <strain evidence="2 3">2ac9</strain>
    </source>
</reference>
<dbReference type="Proteomes" id="UP000005778">
    <property type="component" value="Chromosome"/>
</dbReference>
<dbReference type="InterPro" id="IPR047654">
    <property type="entry name" value="IS1634_transpos"/>
</dbReference>
<dbReference type="OrthoDB" id="9121874at2"/>
<name>I5B6L5_9BACT</name>
<dbReference type="eggNOG" id="COG5421">
    <property type="taxonomic scope" value="Bacteria"/>
</dbReference>
<reference evidence="2 3" key="2">
    <citation type="submission" date="2012-02" db="EMBL/GenBank/DDBJ databases">
        <title>Improved High-Quality Draft sequence of Desulfobacter postgatei 2ac9.</title>
        <authorList>
            <consortium name="US DOE Joint Genome Institute"/>
            <person name="Lucas S."/>
            <person name="Han J."/>
            <person name="Lapidus A."/>
            <person name="Cheng J.-F."/>
            <person name="Goodwin L."/>
            <person name="Pitluck S."/>
            <person name="Peters L."/>
            <person name="Ovchinnikova G."/>
            <person name="Held B."/>
            <person name="Detter J.C."/>
            <person name="Han C."/>
            <person name="Tapia R."/>
            <person name="Land M."/>
            <person name="Hauser L."/>
            <person name="Kyrpides N."/>
            <person name="Ivanova N."/>
            <person name="Pagani I."/>
            <person name="Orellana R."/>
            <person name="Lovley D."/>
            <person name="Woyke T."/>
        </authorList>
    </citation>
    <scope>NUCLEOTIDE SEQUENCE [LARGE SCALE GENOMIC DNA]</scope>
    <source>
        <strain evidence="2 3">2ac9</strain>
    </source>
</reference>
<evidence type="ECO:0000313" key="2">
    <source>
        <dbReference type="EMBL" id="EIM65128.1"/>
    </source>
</evidence>
<evidence type="ECO:0000313" key="3">
    <source>
        <dbReference type="Proteomes" id="UP000005778"/>
    </source>
</evidence>
<dbReference type="RefSeq" id="WP_004074991.1">
    <property type="nucleotide sequence ID" value="NZ_CM001488.1"/>
</dbReference>
<gene>
    <name evidence="2" type="ORF">DespoDRAFT_03358</name>
</gene>
<dbReference type="NCBIfam" id="NF033559">
    <property type="entry name" value="transpos_IS1634"/>
    <property type="match status" value="1"/>
</dbReference>
<evidence type="ECO:0000259" key="1">
    <source>
        <dbReference type="Pfam" id="PF14104"/>
    </source>
</evidence>
<dbReference type="STRING" id="879212.DespoDRAFT_03358"/>
<dbReference type="InterPro" id="IPR025457">
    <property type="entry name" value="DUF4277"/>
</dbReference>
<protein>
    <submittedName>
        <fullName evidence="2">Transposase</fullName>
    </submittedName>
</protein>
<dbReference type="EMBL" id="CM001488">
    <property type="protein sequence ID" value="EIM65128.1"/>
    <property type="molecule type" value="Genomic_DNA"/>
</dbReference>
<organism evidence="2 3">
    <name type="scientific">Desulfobacter postgatei 2ac9</name>
    <dbReference type="NCBI Taxonomy" id="879212"/>
    <lineage>
        <taxon>Bacteria</taxon>
        <taxon>Pseudomonadati</taxon>
        <taxon>Thermodesulfobacteriota</taxon>
        <taxon>Desulfobacteria</taxon>
        <taxon>Desulfobacterales</taxon>
        <taxon>Desulfobacteraceae</taxon>
        <taxon>Desulfobacter</taxon>
    </lineage>
</organism>
<accession>I5B6L5</accession>
<dbReference type="PANTHER" id="PTHR34614:SF2">
    <property type="entry name" value="TRANSPOSASE IS4-LIKE DOMAIN-CONTAINING PROTEIN"/>
    <property type="match status" value="1"/>
</dbReference>
<dbReference type="Pfam" id="PF14104">
    <property type="entry name" value="DUF4277"/>
    <property type="match status" value="1"/>
</dbReference>
<dbReference type="PANTHER" id="PTHR34614">
    <property type="match status" value="1"/>
</dbReference>
<proteinExistence type="predicted"/>
<dbReference type="HOGENOM" id="CLU_034349_3_1_7"/>
<feature type="domain" description="DUF4277" evidence="1">
    <location>
        <begin position="4"/>
        <end position="110"/>
    </location>
</feature>
<sequence>MELEISRLDHYGIVAGVIKDLKLIEQIDSLLGVHEQSEITHGEAIAGMIINGLGFTDRPLSLTPQFFENKPLELLFRPGVRAEYFNRFKLGRTLDAAHNYGLESLFGTLSASVCRQEQVDCSFGCEDTTSFSTTGEHLPDEDTEAVIITHGYSKDHRPDLKQVVLELMVSQDGGIPLLMKCWNGNDDDNSIFKHRAKELIEAWKDAESPRYLIMDSKGYSQKNAINLKSLDFITRIPETNAPAKATIRDALKQDNWETWDEQRKYTCFEVEHYGIRQRWIVVFSEAALNRSKNTGEKASIKEKTGIDKDLYHLQAQSFKSETEALDALKKMCNAWKYYVLQEVEIEEHKKYLNKGRPGKNSPFELEYKIKCIVEKKLAQIDQIVKEKACFIIGSNVPQPELGDLEVLQAYQGQDHVEKGFGFMKSPLCFASSFFLEKVSRIEGLIMVMTLSLLVYTTAQRRLRKALEYVDETIPNQIKQPSKRPTMRWIFQLLEGINHVVVRDGQQAKVMLEGLNGLRRRILSLLGASVAKIYQLKPSIGDGFVKRL</sequence>